<sequence>MPNLVICPLSRLATTAAASGAREMVTLLSNQNEMNRPAGILPERHLFLDMNDISIKVDGLQEPQTVHISRLIEFAGQWDRSAPLLVHCWMGISRSTAAAYIIAASLNPHNDEVVLAQELRKRSPSATPNARMIMLADRVLSRDGRMVEAIRDIGRGADAYEGEPFAFPLEV</sequence>
<dbReference type="AlphaFoldDB" id="A0A9X3ZHK8"/>
<dbReference type="PROSITE" id="PS00383">
    <property type="entry name" value="TYR_PHOSPHATASE_1"/>
    <property type="match status" value="1"/>
</dbReference>
<dbReference type="Proteomes" id="UP001151234">
    <property type="component" value="Unassembled WGS sequence"/>
</dbReference>
<dbReference type="Gene3D" id="3.90.190.10">
    <property type="entry name" value="Protein tyrosine phosphatase superfamily"/>
    <property type="match status" value="1"/>
</dbReference>
<protein>
    <submittedName>
        <fullName evidence="1">Tyrosine phosphatase family protein</fullName>
    </submittedName>
</protein>
<dbReference type="EMBL" id="JAPJZI010000001">
    <property type="protein sequence ID" value="MDA5399249.1"/>
    <property type="molecule type" value="Genomic_DNA"/>
</dbReference>
<accession>A0A9X3ZHK8</accession>
<dbReference type="RefSeq" id="WP_267990692.1">
    <property type="nucleotide sequence ID" value="NZ_JAPJZI010000001.1"/>
</dbReference>
<comment type="caution">
    <text evidence="1">The sequence shown here is derived from an EMBL/GenBank/DDBJ whole genome shotgun (WGS) entry which is preliminary data.</text>
</comment>
<gene>
    <name evidence="1" type="ORF">OQ273_11755</name>
</gene>
<dbReference type="SUPFAM" id="SSF52799">
    <property type="entry name" value="(Phosphotyrosine protein) phosphatases II"/>
    <property type="match status" value="1"/>
</dbReference>
<organism evidence="1 2">
    <name type="scientific">Hoeflea prorocentri</name>
    <dbReference type="NCBI Taxonomy" id="1922333"/>
    <lineage>
        <taxon>Bacteria</taxon>
        <taxon>Pseudomonadati</taxon>
        <taxon>Pseudomonadota</taxon>
        <taxon>Alphaproteobacteria</taxon>
        <taxon>Hyphomicrobiales</taxon>
        <taxon>Rhizobiaceae</taxon>
        <taxon>Hoeflea</taxon>
    </lineage>
</organism>
<name>A0A9X3ZHK8_9HYPH</name>
<reference evidence="1" key="1">
    <citation type="submission" date="2022-11" db="EMBL/GenBank/DDBJ databases">
        <title>Draft genome sequence of Hoeflea poritis E7-10 and Hoeflea prorocentri PM5-8, separated from scleractinian coral Porites lutea and marine dinoflagellate.</title>
        <authorList>
            <person name="Zhang G."/>
            <person name="Wei Q."/>
            <person name="Cai L."/>
        </authorList>
    </citation>
    <scope>NUCLEOTIDE SEQUENCE</scope>
    <source>
        <strain evidence="1">PM5-8</strain>
    </source>
</reference>
<proteinExistence type="predicted"/>
<evidence type="ECO:0000313" key="2">
    <source>
        <dbReference type="Proteomes" id="UP001151234"/>
    </source>
</evidence>
<keyword evidence="2" id="KW-1185">Reference proteome</keyword>
<dbReference type="InterPro" id="IPR016130">
    <property type="entry name" value="Tyr_Pase_AS"/>
</dbReference>
<dbReference type="InterPro" id="IPR029021">
    <property type="entry name" value="Prot-tyrosine_phosphatase-like"/>
</dbReference>
<evidence type="ECO:0000313" key="1">
    <source>
        <dbReference type="EMBL" id="MDA5399249.1"/>
    </source>
</evidence>